<reference evidence="1" key="1">
    <citation type="submission" date="2018-05" db="EMBL/GenBank/DDBJ databases">
        <authorList>
            <person name="Lanie J.A."/>
            <person name="Ng W.-L."/>
            <person name="Kazmierczak K.M."/>
            <person name="Andrzejewski T.M."/>
            <person name="Davidsen T.M."/>
            <person name="Wayne K.J."/>
            <person name="Tettelin H."/>
            <person name="Glass J.I."/>
            <person name="Rusch D."/>
            <person name="Podicherti R."/>
            <person name="Tsui H.-C.T."/>
            <person name="Winkler M.E."/>
        </authorList>
    </citation>
    <scope>NUCLEOTIDE SEQUENCE</scope>
</reference>
<organism evidence="1">
    <name type="scientific">marine metagenome</name>
    <dbReference type="NCBI Taxonomy" id="408172"/>
    <lineage>
        <taxon>unclassified sequences</taxon>
        <taxon>metagenomes</taxon>
        <taxon>ecological metagenomes</taxon>
    </lineage>
</organism>
<feature type="non-terminal residue" evidence="1">
    <location>
        <position position="1"/>
    </location>
</feature>
<sequence>VSNKTTKMVLSIKLEQFIKDQTWTFAKTYADTWPHEYIVQKNVDNELFLELADHIDTHGYEDFFYKMKQIYFEYDGNTYWHMDNIINRCDSNETYHMRKKEGRLPEKLQSAHTVIDGEMTDAPLHDISEEDDEHFRNAVRNVIGEERLKELKKKFGLKE</sequence>
<dbReference type="EMBL" id="UINC01075446">
    <property type="protein sequence ID" value="SVC13632.1"/>
    <property type="molecule type" value="Genomic_DNA"/>
</dbReference>
<dbReference type="AlphaFoldDB" id="A0A382JQM6"/>
<proteinExistence type="predicted"/>
<protein>
    <submittedName>
        <fullName evidence="1">Uncharacterized protein</fullName>
    </submittedName>
</protein>
<name>A0A382JQM6_9ZZZZ</name>
<evidence type="ECO:0000313" key="1">
    <source>
        <dbReference type="EMBL" id="SVC13632.1"/>
    </source>
</evidence>
<gene>
    <name evidence="1" type="ORF">METZ01_LOCUS266486</name>
</gene>
<accession>A0A382JQM6</accession>